<dbReference type="InterPro" id="IPR038939">
    <property type="entry name" value="PDV1/PDV2"/>
</dbReference>
<dbReference type="PANTHER" id="PTHR33600:SF4">
    <property type="entry name" value="PLASTID DIVISION PROTEIN PDV1"/>
    <property type="match status" value="1"/>
</dbReference>
<evidence type="ECO:0000313" key="2">
    <source>
        <dbReference type="Proteomes" id="UP001472677"/>
    </source>
</evidence>
<proteinExistence type="predicted"/>
<keyword evidence="2" id="KW-1185">Reference proteome</keyword>
<gene>
    <name evidence="1" type="ORF">V6N12_038520</name>
</gene>
<name>A0ABR2AIU8_9ROSI</name>
<dbReference type="EMBL" id="JBBPBM010000681">
    <property type="protein sequence ID" value="KAK8492872.1"/>
    <property type="molecule type" value="Genomic_DNA"/>
</dbReference>
<reference evidence="1 2" key="1">
    <citation type="journal article" date="2024" name="G3 (Bethesda)">
        <title>Genome assembly of Hibiscus sabdariffa L. provides insights into metabolisms of medicinal natural products.</title>
        <authorList>
            <person name="Kim T."/>
        </authorList>
    </citation>
    <scope>NUCLEOTIDE SEQUENCE [LARGE SCALE GENOMIC DNA]</scope>
    <source>
        <strain evidence="1">TK-2024</strain>
        <tissue evidence="1">Old leaves</tissue>
    </source>
</reference>
<protein>
    <submittedName>
        <fullName evidence="1">Uncharacterized protein</fullName>
    </submittedName>
</protein>
<accession>A0ABR2AIU8</accession>
<comment type="caution">
    <text evidence="1">The sequence shown here is derived from an EMBL/GenBank/DDBJ whole genome shotgun (WGS) entry which is preliminary data.</text>
</comment>
<evidence type="ECO:0000313" key="1">
    <source>
        <dbReference type="EMBL" id="KAK8492872.1"/>
    </source>
</evidence>
<dbReference type="PANTHER" id="PTHR33600">
    <property type="entry name" value="PLASTID DIVISION PROTEIN PDV2"/>
    <property type="match status" value="1"/>
</dbReference>
<organism evidence="1 2">
    <name type="scientific">Hibiscus sabdariffa</name>
    <name type="common">roselle</name>
    <dbReference type="NCBI Taxonomy" id="183260"/>
    <lineage>
        <taxon>Eukaryota</taxon>
        <taxon>Viridiplantae</taxon>
        <taxon>Streptophyta</taxon>
        <taxon>Embryophyta</taxon>
        <taxon>Tracheophyta</taxon>
        <taxon>Spermatophyta</taxon>
        <taxon>Magnoliopsida</taxon>
        <taxon>eudicotyledons</taxon>
        <taxon>Gunneridae</taxon>
        <taxon>Pentapetalae</taxon>
        <taxon>rosids</taxon>
        <taxon>malvids</taxon>
        <taxon>Malvales</taxon>
        <taxon>Malvaceae</taxon>
        <taxon>Malvoideae</taxon>
        <taxon>Hibiscus</taxon>
    </lineage>
</organism>
<sequence>MKWDMEIEEIEAVLEKIWDLHDKLSDAIHSISRAHFLNSIKALRNSDKKKLFNDVVVGDHDNRTGFVFVKDFRIDDGDSAIQEAKSLNAIRTALENLEDQLEFFHTVQTQQRVERDAAIARLEQSRIILALRLAEHHGKKYKVIDEALAFVGDVHDASRYVSPENLYCTPNSPSGANLASQERKRSDTIIKVLVSSFNHAKKSLKFDHMGGILTNAAIFAVSMIAMMHMQRIALSEHSGRQEDYNINNRRNLRMNSQHEGSSSHDHSSHLDVYLARG</sequence>
<dbReference type="Proteomes" id="UP001472677">
    <property type="component" value="Unassembled WGS sequence"/>
</dbReference>